<keyword evidence="3 5" id="KW-0378">Hydrolase</keyword>
<dbReference type="EMBL" id="JANRHJ010000011">
    <property type="protein sequence ID" value="MCR8874397.1"/>
    <property type="molecule type" value="Genomic_DNA"/>
</dbReference>
<dbReference type="GO" id="GO:0031640">
    <property type="term" value="P:killing of cells of another organism"/>
    <property type="evidence" value="ECO:0007669"/>
    <property type="project" value="UniProtKB-KW"/>
</dbReference>
<feature type="signal peptide" evidence="4">
    <location>
        <begin position="1"/>
        <end position="19"/>
    </location>
</feature>
<comment type="catalytic activity">
    <reaction evidence="3">
        <text>Hydrolysis of (1-&gt;4)-beta-linkages between N-acetylmuramic acid and N-acetyl-D-glucosamine residues in a peptidoglycan and between N-acetyl-D-glucosamine residues in chitodextrins.</text>
        <dbReference type="EC" id="3.2.1.17"/>
    </reaction>
</comment>
<keyword evidence="2 3" id="KW-0081">Bacteriolytic enzyme</keyword>
<evidence type="ECO:0000313" key="6">
    <source>
        <dbReference type="Proteomes" id="UP001204579"/>
    </source>
</evidence>
<accession>A0AAW5N5A1</accession>
<evidence type="ECO:0000313" key="5">
    <source>
        <dbReference type="EMBL" id="MCR8874397.1"/>
    </source>
</evidence>
<comment type="similarity">
    <text evidence="3">Belongs to the glycosyl hydrolase 24 family.</text>
</comment>
<dbReference type="InterPro" id="IPR023347">
    <property type="entry name" value="Lysozyme_dom_sf"/>
</dbReference>
<dbReference type="SUPFAM" id="SSF53955">
    <property type="entry name" value="Lysozyme-like"/>
    <property type="match status" value="1"/>
</dbReference>
<evidence type="ECO:0000256" key="4">
    <source>
        <dbReference type="SAM" id="SignalP"/>
    </source>
</evidence>
<comment type="caution">
    <text evidence="5">The sequence shown here is derived from an EMBL/GenBank/DDBJ whole genome shotgun (WGS) entry which is preliminary data.</text>
</comment>
<sequence>MRKSIPALCLLGLFPCLLAAQDMEGLKRLPPFERAIRLVMRYEGWHGPDKAPYIAYGHRILPGEQLSYGMSREEGEALLRKDLLERCALFRRFGTDSLLLAVLAYQVGHNRLLGYGKMPKSRLIRKLERGERDIEREYLSFRCWKGRVIPSIERRRRMELALLYEPRLR</sequence>
<dbReference type="AlphaFoldDB" id="A0AAW5N5A1"/>
<dbReference type="GO" id="GO:0042742">
    <property type="term" value="P:defense response to bacterium"/>
    <property type="evidence" value="ECO:0007669"/>
    <property type="project" value="UniProtKB-KW"/>
</dbReference>
<feature type="chain" id="PRO_5043442529" description="Lysozyme" evidence="4">
    <location>
        <begin position="20"/>
        <end position="169"/>
    </location>
</feature>
<dbReference type="GO" id="GO:0016998">
    <property type="term" value="P:cell wall macromolecule catabolic process"/>
    <property type="evidence" value="ECO:0007669"/>
    <property type="project" value="InterPro"/>
</dbReference>
<reference evidence="5 6" key="1">
    <citation type="submission" date="2022-08" db="EMBL/GenBank/DDBJ databases">
        <authorList>
            <person name="Zeman M."/>
            <person name="Kubasova T."/>
        </authorList>
    </citation>
    <scope>NUCLEOTIDE SEQUENCE [LARGE SCALE GENOMIC DNA]</scope>
    <source>
        <strain evidence="5 6">ET62</strain>
    </source>
</reference>
<dbReference type="Proteomes" id="UP001204579">
    <property type="component" value="Unassembled WGS sequence"/>
</dbReference>
<proteinExistence type="inferred from homology"/>
<evidence type="ECO:0000256" key="1">
    <source>
        <dbReference type="ARBA" id="ARBA00022529"/>
    </source>
</evidence>
<dbReference type="GO" id="GO:0003796">
    <property type="term" value="F:lysozyme activity"/>
    <property type="evidence" value="ECO:0007669"/>
    <property type="project" value="UniProtKB-EC"/>
</dbReference>
<dbReference type="InterPro" id="IPR002196">
    <property type="entry name" value="Glyco_hydro_24"/>
</dbReference>
<dbReference type="GO" id="GO:0009253">
    <property type="term" value="P:peptidoglycan catabolic process"/>
    <property type="evidence" value="ECO:0007669"/>
    <property type="project" value="InterPro"/>
</dbReference>
<name>A0AAW5N5A1_9BACT</name>
<keyword evidence="6" id="KW-1185">Reference proteome</keyword>
<evidence type="ECO:0000256" key="2">
    <source>
        <dbReference type="ARBA" id="ARBA00022638"/>
    </source>
</evidence>
<protein>
    <recommendedName>
        <fullName evidence="3">Lysozyme</fullName>
        <ecNumber evidence="3">3.2.1.17</ecNumber>
    </recommendedName>
</protein>
<gene>
    <name evidence="5" type="ORF">NW209_10285</name>
</gene>
<organism evidence="5 6">
    <name type="scientific">Phocaeicola barnesiae</name>
    <dbReference type="NCBI Taxonomy" id="376804"/>
    <lineage>
        <taxon>Bacteria</taxon>
        <taxon>Pseudomonadati</taxon>
        <taxon>Bacteroidota</taxon>
        <taxon>Bacteroidia</taxon>
        <taxon>Bacteroidales</taxon>
        <taxon>Bacteroidaceae</taxon>
        <taxon>Phocaeicola</taxon>
    </lineage>
</organism>
<dbReference type="Pfam" id="PF00959">
    <property type="entry name" value="Phage_lysozyme"/>
    <property type="match status" value="1"/>
</dbReference>
<dbReference type="EC" id="3.2.1.17" evidence="3"/>
<keyword evidence="1 3" id="KW-0929">Antimicrobial</keyword>
<dbReference type="InterPro" id="IPR023346">
    <property type="entry name" value="Lysozyme-like_dom_sf"/>
</dbReference>
<keyword evidence="4" id="KW-0732">Signal</keyword>
<dbReference type="RefSeq" id="WP_204428919.1">
    <property type="nucleotide sequence ID" value="NZ_JANRHJ010000011.1"/>
</dbReference>
<keyword evidence="3" id="KW-0326">Glycosidase</keyword>
<evidence type="ECO:0000256" key="3">
    <source>
        <dbReference type="RuleBase" id="RU003788"/>
    </source>
</evidence>
<dbReference type="Gene3D" id="1.10.530.40">
    <property type="match status" value="1"/>
</dbReference>